<protein>
    <submittedName>
        <fullName evidence="1">YhbD family protein</fullName>
    </submittedName>
</protein>
<dbReference type="Proteomes" id="UP001056756">
    <property type="component" value="Chromosome"/>
</dbReference>
<dbReference type="Pfam" id="PF13171">
    <property type="entry name" value="DUF4004"/>
    <property type="match status" value="1"/>
</dbReference>
<reference evidence="1" key="1">
    <citation type="submission" date="2022-05" db="EMBL/GenBank/DDBJ databases">
        <title>Novel bacterial taxa in a minimal lignocellulolytic consortium and its capacity to transform plastics disclosed by genome-resolved metagenomics.</title>
        <authorList>
            <person name="Rodriguez C.A.D."/>
            <person name="Diaz-Garcia L."/>
            <person name="Herrera K."/>
            <person name="Tarazona N.A."/>
            <person name="Sproer C."/>
            <person name="Overmann J."/>
            <person name="Jimenez D.J."/>
        </authorList>
    </citation>
    <scope>NUCLEOTIDE SEQUENCE</scope>
    <source>
        <strain evidence="1">MAG5</strain>
    </source>
</reference>
<dbReference type="EMBL" id="CP097899">
    <property type="protein sequence ID" value="URN95842.1"/>
    <property type="molecule type" value="Genomic_DNA"/>
</dbReference>
<gene>
    <name evidence="1" type="ORF">NAG76_06240</name>
</gene>
<dbReference type="KEGG" id="plig:NAG76_06240"/>
<organism evidence="1 2">
    <name type="scientific">Candidatus Pristimantibacillus lignocellulolyticus</name>
    <dbReference type="NCBI Taxonomy" id="2994561"/>
    <lineage>
        <taxon>Bacteria</taxon>
        <taxon>Bacillati</taxon>
        <taxon>Bacillota</taxon>
        <taxon>Bacilli</taxon>
        <taxon>Bacillales</taxon>
        <taxon>Paenibacillaceae</taxon>
        <taxon>Candidatus Pristimantibacillus</taxon>
    </lineage>
</organism>
<evidence type="ECO:0000313" key="2">
    <source>
        <dbReference type="Proteomes" id="UP001056756"/>
    </source>
</evidence>
<name>A0A9J6ZI17_9BACL</name>
<sequence length="213" mass="25325">MDNQEDLISKKDLLMETGISYGQLYRWKRQGLIPDDWFMKQSSFTGQETFFPRRRMIERIRTILAKKDTHSLDGLAELFSPISANRIYLLLDIIEVIDVKPDIANLSIQLWGKHRFTFQEILLIELLDKMKQDIVFTEEDSKEWLMTAKQWAQNLTGTDMQVVIYRRGSVLQYIMMDNNSKYYLDHYCQFIQKYDLSERSKDLSEKLQNVMEG</sequence>
<proteinExistence type="predicted"/>
<accession>A0A9J6ZI17</accession>
<evidence type="ECO:0000313" key="1">
    <source>
        <dbReference type="EMBL" id="URN95842.1"/>
    </source>
</evidence>
<dbReference type="AlphaFoldDB" id="A0A9J6ZI17"/>
<dbReference type="InterPro" id="IPR025063">
    <property type="entry name" value="DUF4004"/>
</dbReference>